<protein>
    <submittedName>
        <fullName evidence="1">Uncharacterized protein</fullName>
    </submittedName>
</protein>
<keyword evidence="2" id="KW-1185">Reference proteome</keyword>
<comment type="caution">
    <text evidence="1">The sequence shown here is derived from an EMBL/GenBank/DDBJ whole genome shotgun (WGS) entry which is preliminary data.</text>
</comment>
<gene>
    <name evidence="1" type="ORF">Pint_03536</name>
</gene>
<dbReference type="Proteomes" id="UP001163603">
    <property type="component" value="Chromosome 1"/>
</dbReference>
<proteinExistence type="predicted"/>
<organism evidence="1 2">
    <name type="scientific">Pistacia integerrima</name>
    <dbReference type="NCBI Taxonomy" id="434235"/>
    <lineage>
        <taxon>Eukaryota</taxon>
        <taxon>Viridiplantae</taxon>
        <taxon>Streptophyta</taxon>
        <taxon>Embryophyta</taxon>
        <taxon>Tracheophyta</taxon>
        <taxon>Spermatophyta</taxon>
        <taxon>Magnoliopsida</taxon>
        <taxon>eudicotyledons</taxon>
        <taxon>Gunneridae</taxon>
        <taxon>Pentapetalae</taxon>
        <taxon>rosids</taxon>
        <taxon>malvids</taxon>
        <taxon>Sapindales</taxon>
        <taxon>Anacardiaceae</taxon>
        <taxon>Pistacia</taxon>
    </lineage>
</organism>
<sequence>MAETAVMFVLDKLTPFFANEVQLISGGREEVVCVRAELERMKVFLRIADCLDETDEEVKVWVKQIRDVAHDIEDVLDEFSLLLAHNHGDGFYGFMHKLSCCIKNMKARYRIGYEIQGINSRIRSIYKGHLRLRQKFRAAEQTGSSSRNTWNDRRGDALLLDETDLNLPNLVHLELLQVYDGDTLCFMAGGFKKLKQLGLDKFDELRFVEIQEGAMPCIEKLSIQRCKSLEKVPLGIEHLSELRVLEFFDMPHKLLKTICPDEEGEDYWRVARIPEVYSTYWRGGGWEVYSLESFSEGENAPMLNTVINSWELQTRWK</sequence>
<reference evidence="2" key="1">
    <citation type="journal article" date="2023" name="G3 (Bethesda)">
        <title>Genome assembly and association tests identify interacting loci associated with vigor, precocity, and sex in interspecific pistachio rootstocks.</title>
        <authorList>
            <person name="Palmer W."/>
            <person name="Jacygrad E."/>
            <person name="Sagayaradj S."/>
            <person name="Cavanaugh K."/>
            <person name="Han R."/>
            <person name="Bertier L."/>
            <person name="Beede B."/>
            <person name="Kafkas S."/>
            <person name="Golino D."/>
            <person name="Preece J."/>
            <person name="Michelmore R."/>
        </authorList>
    </citation>
    <scope>NUCLEOTIDE SEQUENCE [LARGE SCALE GENOMIC DNA]</scope>
</reference>
<dbReference type="EMBL" id="CM047736">
    <property type="protein sequence ID" value="KAJ0053950.1"/>
    <property type="molecule type" value="Genomic_DNA"/>
</dbReference>
<accession>A0ACC0ZL08</accession>
<evidence type="ECO:0000313" key="2">
    <source>
        <dbReference type="Proteomes" id="UP001163603"/>
    </source>
</evidence>
<evidence type="ECO:0000313" key="1">
    <source>
        <dbReference type="EMBL" id="KAJ0053950.1"/>
    </source>
</evidence>
<name>A0ACC0ZL08_9ROSI</name>